<protein>
    <submittedName>
        <fullName evidence="1">Uncharacterized protein</fullName>
    </submittedName>
</protein>
<dbReference type="EMBL" id="MU003499">
    <property type="protein sequence ID" value="KAF2473970.1"/>
    <property type="molecule type" value="Genomic_DNA"/>
</dbReference>
<sequence>MSFGVSIGDFIRVCEVATRVYKNCRDCPGEYKSLASEARNLTNILQDIADKVESNSIPESKTPQLFDAYESCVEVLQELDKILNHYNSLDTRTKRAFDRVKYDPDKTKSLRQKLTANVVMLNGFYNSLIHDNQVLILEALGRLENDYKGGHREESITSVRRIVSGEADGEDEEDEDAAWPQIIRDLEDVGISPQDAIDYRDFIIDWFVRAVNEGRLMEEQVQPSSPLEPVESLATLSADLGNALPIPTNPTARRMPSWETPRFPPAIPRRKPVPNSLSQQSIPLPAISPTSTEPVERMTSLTPSPLKTSYPSTPPTTQGVIIFSEACPMDQSTSQISSGTQSSSSTVNQRPATPPIIHQSPHGHAPAGTSKPSIVSVPVNPPAPLTVHQAQVAPVPRIPSSTTLPIPPPSAMPSYVMPPSTMPSSTMPSFTMPSFTMPPSTMQTSTVSPSTMPPSTTPSSAILPSRQSPPSQPPPVVPPPAQPPPAYNQAESTVDGNLIWTAQRIVAAWNARDFITAEKELENQLAAVERGVTINILGHVVQPDRRVLRHLLGVCASYSGKFIKSKRLFESAFNGIYLSGANIDDGDIAAARWLGDVCLHLNEPHNTALAWSVCLDGLIGRYGIARDITRRVYDELRLLDYRIQGLRMLANSFSRFNTDASDIFMNTHTVEKSKLITSTLERLKQISATSGQIHGLAEGNRMVTNPRSYRPRAEWKIAEGFLVQPLISLNSWPLQWDATFSPVDAINLHRSMTAPMNSFIGNTGFAYDELPSVGLMHSKDLHYITKRNIKWLVQAVETGLKEMGVEYKEESTMLMCRLNQRRDSLVFFEGIAIKFRKLPFKSMWGLKITEVMLATRGTPTQADNFLSIQIQRGTEGFRDIVKAMLEKAENDERMKELQAKFGSGSQDTKLPPPPYIEQQGEKFSYG</sequence>
<evidence type="ECO:0000313" key="2">
    <source>
        <dbReference type="Proteomes" id="UP000799755"/>
    </source>
</evidence>
<proteinExistence type="predicted"/>
<accession>A0ACB6R4E7</accession>
<reference evidence="1" key="1">
    <citation type="journal article" date="2020" name="Stud. Mycol.">
        <title>101 Dothideomycetes genomes: a test case for predicting lifestyles and emergence of pathogens.</title>
        <authorList>
            <person name="Haridas S."/>
            <person name="Albert R."/>
            <person name="Binder M."/>
            <person name="Bloem J."/>
            <person name="Labutti K."/>
            <person name="Salamov A."/>
            <person name="Andreopoulos B."/>
            <person name="Baker S."/>
            <person name="Barry K."/>
            <person name="Bills G."/>
            <person name="Bluhm B."/>
            <person name="Cannon C."/>
            <person name="Castanera R."/>
            <person name="Culley D."/>
            <person name="Daum C."/>
            <person name="Ezra D."/>
            <person name="Gonzalez J."/>
            <person name="Henrissat B."/>
            <person name="Kuo A."/>
            <person name="Liang C."/>
            <person name="Lipzen A."/>
            <person name="Lutzoni F."/>
            <person name="Magnuson J."/>
            <person name="Mondo S."/>
            <person name="Nolan M."/>
            <person name="Ohm R."/>
            <person name="Pangilinan J."/>
            <person name="Park H.-J."/>
            <person name="Ramirez L."/>
            <person name="Alfaro M."/>
            <person name="Sun H."/>
            <person name="Tritt A."/>
            <person name="Yoshinaga Y."/>
            <person name="Zwiers L.-H."/>
            <person name="Turgeon B."/>
            <person name="Goodwin S."/>
            <person name="Spatafora J."/>
            <person name="Crous P."/>
            <person name="Grigoriev I."/>
        </authorList>
    </citation>
    <scope>NUCLEOTIDE SEQUENCE</scope>
    <source>
        <strain evidence="1">ATCC 200398</strain>
    </source>
</reference>
<organism evidence="1 2">
    <name type="scientific">Lindgomyces ingoldianus</name>
    <dbReference type="NCBI Taxonomy" id="673940"/>
    <lineage>
        <taxon>Eukaryota</taxon>
        <taxon>Fungi</taxon>
        <taxon>Dikarya</taxon>
        <taxon>Ascomycota</taxon>
        <taxon>Pezizomycotina</taxon>
        <taxon>Dothideomycetes</taxon>
        <taxon>Pleosporomycetidae</taxon>
        <taxon>Pleosporales</taxon>
        <taxon>Lindgomycetaceae</taxon>
        <taxon>Lindgomyces</taxon>
    </lineage>
</organism>
<gene>
    <name evidence="1" type="ORF">BDR25DRAFT_332701</name>
</gene>
<keyword evidence="2" id="KW-1185">Reference proteome</keyword>
<dbReference type="Proteomes" id="UP000799755">
    <property type="component" value="Unassembled WGS sequence"/>
</dbReference>
<name>A0ACB6R4E7_9PLEO</name>
<evidence type="ECO:0000313" key="1">
    <source>
        <dbReference type="EMBL" id="KAF2473970.1"/>
    </source>
</evidence>
<comment type="caution">
    <text evidence="1">The sequence shown here is derived from an EMBL/GenBank/DDBJ whole genome shotgun (WGS) entry which is preliminary data.</text>
</comment>